<dbReference type="Proteomes" id="UP001344658">
    <property type="component" value="Unassembled WGS sequence"/>
</dbReference>
<protein>
    <submittedName>
        <fullName evidence="5">GPP34 family phosphoprotein</fullName>
    </submittedName>
</protein>
<gene>
    <name evidence="5" type="ORF">V2S66_18175</name>
</gene>
<dbReference type="InterPro" id="IPR038261">
    <property type="entry name" value="GPP34-like_sf"/>
</dbReference>
<keyword evidence="6" id="KW-1185">Reference proteome</keyword>
<keyword evidence="4" id="KW-0472">Membrane</keyword>
<dbReference type="Pfam" id="PF05719">
    <property type="entry name" value="GPP34"/>
    <property type="match status" value="1"/>
</dbReference>
<evidence type="ECO:0000256" key="2">
    <source>
        <dbReference type="ARBA" id="ARBA00023034"/>
    </source>
</evidence>
<evidence type="ECO:0000256" key="3">
    <source>
        <dbReference type="ARBA" id="ARBA00023121"/>
    </source>
</evidence>
<reference evidence="5 6" key="1">
    <citation type="submission" date="2023-12" db="EMBL/GenBank/DDBJ databases">
        <title>Streptomyces sp. V4-01.</title>
        <authorList>
            <person name="Somphong A."/>
            <person name="Phongsopitanun W."/>
        </authorList>
    </citation>
    <scope>NUCLEOTIDE SEQUENCE [LARGE SCALE GENOMIC DNA]</scope>
    <source>
        <strain evidence="5 6">V4-01</strain>
    </source>
</reference>
<comment type="subcellular location">
    <subcellularLocation>
        <location evidence="1">Golgi apparatus membrane</location>
        <topology evidence="1">Peripheral membrane protein</topology>
        <orientation evidence="1">Cytoplasmic side</orientation>
    </subcellularLocation>
</comment>
<sequence length="227" mass="24459">MELTPAEELLLVCSSTTNGRLSAREPCTIAVAGAVLVELALHGRVVVRERRLIAVDGGDDGRLGGQVGPRAEEWWKRVRAHDRTRQPRYWVRAAVTDKVYAKVRSGLGDRGLLRSERRRALGLFPYTRWTVTDPAAVLGIRERMARAVSGGGADERTVALVLLADAGQLSRALLPRADRRSRKETLKKLSQGPWTGEETGEAVRAVAKAVGAVVSAAQAAHAAQASG</sequence>
<comment type="caution">
    <text evidence="5">The sequence shown here is derived from an EMBL/GenBank/DDBJ whole genome shotgun (WGS) entry which is preliminary data.</text>
</comment>
<name>A0ABU7PFP2_9ACTN</name>
<keyword evidence="2" id="KW-0333">Golgi apparatus</keyword>
<evidence type="ECO:0000313" key="5">
    <source>
        <dbReference type="EMBL" id="MEE4543892.1"/>
    </source>
</evidence>
<evidence type="ECO:0000256" key="1">
    <source>
        <dbReference type="ARBA" id="ARBA00004255"/>
    </source>
</evidence>
<dbReference type="Gene3D" id="1.10.3630.10">
    <property type="entry name" value="yeast vps74-n-term truncation variant domain like"/>
    <property type="match status" value="1"/>
</dbReference>
<organism evidence="5 6">
    <name type="scientific">Actinacidiphila polyblastidii</name>
    <dbReference type="NCBI Taxonomy" id="3110430"/>
    <lineage>
        <taxon>Bacteria</taxon>
        <taxon>Bacillati</taxon>
        <taxon>Actinomycetota</taxon>
        <taxon>Actinomycetes</taxon>
        <taxon>Kitasatosporales</taxon>
        <taxon>Streptomycetaceae</taxon>
        <taxon>Actinacidiphila</taxon>
    </lineage>
</organism>
<dbReference type="EMBL" id="JAZEWV010000013">
    <property type="protein sequence ID" value="MEE4543892.1"/>
    <property type="molecule type" value="Genomic_DNA"/>
</dbReference>
<dbReference type="InterPro" id="IPR008628">
    <property type="entry name" value="GPP34-like"/>
</dbReference>
<proteinExistence type="predicted"/>
<evidence type="ECO:0000256" key="4">
    <source>
        <dbReference type="ARBA" id="ARBA00023136"/>
    </source>
</evidence>
<dbReference type="RefSeq" id="WP_330796699.1">
    <property type="nucleotide sequence ID" value="NZ_JAZEWV010000013.1"/>
</dbReference>
<keyword evidence="3" id="KW-0446">Lipid-binding</keyword>
<evidence type="ECO:0000313" key="6">
    <source>
        <dbReference type="Proteomes" id="UP001344658"/>
    </source>
</evidence>
<accession>A0ABU7PFP2</accession>